<evidence type="ECO:0000259" key="3">
    <source>
        <dbReference type="Pfam" id="PF00823"/>
    </source>
</evidence>
<dbReference type="AlphaFoldDB" id="A0A0E3WAW8"/>
<dbReference type="InterPro" id="IPR000030">
    <property type="entry name" value="PPE_dom"/>
</dbReference>
<gene>
    <name evidence="4" type="ORF">BN1232_00127</name>
</gene>
<dbReference type="SUPFAM" id="SSF140459">
    <property type="entry name" value="PE/PPE dimer-like"/>
    <property type="match status" value="1"/>
</dbReference>
<organism evidence="4 5">
    <name type="scientific">Mycobacterium lentiflavum</name>
    <dbReference type="NCBI Taxonomy" id="141349"/>
    <lineage>
        <taxon>Bacteria</taxon>
        <taxon>Bacillati</taxon>
        <taxon>Actinomycetota</taxon>
        <taxon>Actinomycetes</taxon>
        <taxon>Mycobacteriales</taxon>
        <taxon>Mycobacteriaceae</taxon>
        <taxon>Mycobacterium</taxon>
        <taxon>Mycobacterium simiae complex</taxon>
    </lineage>
</organism>
<feature type="domain" description="PPE" evidence="3">
    <location>
        <begin position="3"/>
        <end position="161"/>
    </location>
</feature>
<dbReference type="InterPro" id="IPR038332">
    <property type="entry name" value="PPE_sf"/>
</dbReference>
<dbReference type="Proteomes" id="UP000199251">
    <property type="component" value="Unassembled WGS sequence"/>
</dbReference>
<dbReference type="PANTHER" id="PTHR46766:SF1">
    <property type="entry name" value="GLUTAMINE-RICH PROTEIN 2"/>
    <property type="match status" value="1"/>
</dbReference>
<dbReference type="Gene3D" id="1.20.1260.20">
    <property type="entry name" value="PPE superfamily"/>
    <property type="match status" value="1"/>
</dbReference>
<dbReference type="Pfam" id="PF00823">
    <property type="entry name" value="PPE"/>
    <property type="match status" value="1"/>
</dbReference>
<proteinExistence type="inferred from homology"/>
<evidence type="ECO:0000256" key="1">
    <source>
        <dbReference type="ARBA" id="ARBA00010652"/>
    </source>
</evidence>
<dbReference type="RefSeq" id="WP_090597904.1">
    <property type="nucleotide sequence ID" value="NZ_CTEE01000001.1"/>
</dbReference>
<dbReference type="GO" id="GO:0052572">
    <property type="term" value="P:response to host immune response"/>
    <property type="evidence" value="ECO:0007669"/>
    <property type="project" value="TreeGrafter"/>
</dbReference>
<dbReference type="OrthoDB" id="4772941at2"/>
<dbReference type="PANTHER" id="PTHR46766">
    <property type="entry name" value="GLUTAMINE-RICH PROTEIN 2"/>
    <property type="match status" value="1"/>
</dbReference>
<dbReference type="EMBL" id="CTEE01000001">
    <property type="protein sequence ID" value="CQD02466.1"/>
    <property type="molecule type" value="Genomic_DNA"/>
</dbReference>
<accession>A0A0E3WAW8</accession>
<sequence length="413" mass="41052">MLWHAMPPELNTARLMAGAGPSPMLQAAAGWEALAASLEAEAAELAASMTALSGAWTGTGSERATAAATRMVMWLQTAAAAAQKRSMQAAAQAAAYLKALGMTPSLPEIATNHITHTVLTATNFFGINTMPIGFNEADYFVRMWNQAGGAMDVYAAETAANTVFEPLPEMSPILAPGMDAAAEAEAQAGAAGLLSTMSDEASESGPLGSSTLLQAAKAAGDDDLTPTPSGVDQVSQLMNGLGQLSGPMQQLMQPLQQLTSMAGQSSSMGGSTLGDLTMGGSHVGGELGKGGAQLGLIGAPPLSSHPLLGGSGPSVGMGLMHAEQLPGSGLSGPRTSMMSQLLDKPGAVVAPAGAGAGSSAGAGAAPLGAGAGAQSAAGSKAGMSAPVALAREEDEGTNLHYDELHGIDDGDDW</sequence>
<evidence type="ECO:0000256" key="2">
    <source>
        <dbReference type="SAM" id="MobiDB-lite"/>
    </source>
</evidence>
<feature type="compositionally biased region" description="Basic and acidic residues" evidence="2">
    <location>
        <begin position="400"/>
        <end position="413"/>
    </location>
</feature>
<reference evidence="4 5" key="1">
    <citation type="submission" date="2015-03" db="EMBL/GenBank/DDBJ databases">
        <authorList>
            <person name="Urmite Genomes"/>
        </authorList>
    </citation>
    <scope>NUCLEOTIDE SEQUENCE [LARGE SCALE GENOMIC DNA]</scope>
    <source>
        <strain evidence="4 5">CSUR P1491</strain>
    </source>
</reference>
<comment type="similarity">
    <text evidence="1">Belongs to the mycobacterial PPE family.</text>
</comment>
<protein>
    <submittedName>
        <fullName evidence="4">PPE family protein</fullName>
    </submittedName>
</protein>
<dbReference type="STRING" id="141349.BN1232_00127"/>
<name>A0A0E3WAW8_MYCLN</name>
<feature type="region of interest" description="Disordered" evidence="2">
    <location>
        <begin position="366"/>
        <end position="413"/>
    </location>
</feature>
<feature type="compositionally biased region" description="Low complexity" evidence="2">
    <location>
        <begin position="366"/>
        <end position="386"/>
    </location>
</feature>
<evidence type="ECO:0000313" key="5">
    <source>
        <dbReference type="Proteomes" id="UP000199251"/>
    </source>
</evidence>
<evidence type="ECO:0000313" key="4">
    <source>
        <dbReference type="EMBL" id="CQD02466.1"/>
    </source>
</evidence>